<keyword evidence="2" id="KW-1185">Reference proteome</keyword>
<organism evidence="1 2">
    <name type="scientific">Cnuella takakiae</name>
    <dbReference type="NCBI Taxonomy" id="1302690"/>
    <lineage>
        <taxon>Bacteria</taxon>
        <taxon>Pseudomonadati</taxon>
        <taxon>Bacteroidota</taxon>
        <taxon>Chitinophagia</taxon>
        <taxon>Chitinophagales</taxon>
        <taxon>Chitinophagaceae</taxon>
        <taxon>Cnuella</taxon>
    </lineage>
</organism>
<name>A0A1M5D8X9_9BACT</name>
<dbReference type="EMBL" id="FQUO01000010">
    <property type="protein sequence ID" value="SHF63483.1"/>
    <property type="molecule type" value="Genomic_DNA"/>
</dbReference>
<sequence length="76" mass="8687">MTLEYTIDVQQVEHLQTIGDTDALEQMFERARRTVIGGGVVLLVRVSPSGEVSRFDELGNESDLEAYRTRVFKYLH</sequence>
<accession>A0A1M5D8X9</accession>
<gene>
    <name evidence="1" type="ORF">SAMN05444008_110127</name>
</gene>
<evidence type="ECO:0000313" key="1">
    <source>
        <dbReference type="EMBL" id="SHF63483.1"/>
    </source>
</evidence>
<proteinExistence type="predicted"/>
<reference evidence="1 2" key="1">
    <citation type="submission" date="2016-11" db="EMBL/GenBank/DDBJ databases">
        <authorList>
            <person name="Jaros S."/>
            <person name="Januszkiewicz K."/>
            <person name="Wedrychowicz H."/>
        </authorList>
    </citation>
    <scope>NUCLEOTIDE SEQUENCE [LARGE SCALE GENOMIC DNA]</scope>
    <source>
        <strain evidence="1 2">DSM 26897</strain>
    </source>
</reference>
<dbReference type="OrthoDB" id="679570at2"/>
<dbReference type="Proteomes" id="UP000184368">
    <property type="component" value="Unassembled WGS sequence"/>
</dbReference>
<protein>
    <submittedName>
        <fullName evidence="1">Uncharacterized protein</fullName>
    </submittedName>
</protein>
<dbReference type="STRING" id="1302690.BUE76_20840"/>
<dbReference type="RefSeq" id="WP_073044270.1">
    <property type="nucleotide sequence ID" value="NZ_FQUO01000010.1"/>
</dbReference>
<dbReference type="AlphaFoldDB" id="A0A1M5D8X9"/>
<evidence type="ECO:0000313" key="2">
    <source>
        <dbReference type="Proteomes" id="UP000184368"/>
    </source>
</evidence>